<dbReference type="RefSeq" id="WP_026418740.1">
    <property type="nucleotide sequence ID" value="NZ_AUBJ02000001.1"/>
</dbReference>
<feature type="transmembrane region" description="Helical" evidence="8">
    <location>
        <begin position="184"/>
        <end position="201"/>
    </location>
</feature>
<dbReference type="InterPro" id="IPR001626">
    <property type="entry name" value="ABC_TroCD"/>
</dbReference>
<reference evidence="9 10" key="2">
    <citation type="submission" date="2022-06" db="EMBL/GenBank/DDBJ databases">
        <title>Genomic Encyclopedia of Type Strains, Phase I: the one thousand microbial genomes (KMG-I) project.</title>
        <authorList>
            <person name="Kyrpides N."/>
        </authorList>
    </citation>
    <scope>NUCLEOTIDE SEQUENCE [LARGE SCALE GENOMIC DNA]</scope>
    <source>
        <strain evidence="9 10">DSM 43889</strain>
    </source>
</reference>
<evidence type="ECO:0000256" key="5">
    <source>
        <dbReference type="ARBA" id="ARBA00023136"/>
    </source>
</evidence>
<dbReference type="SUPFAM" id="SSF81345">
    <property type="entry name" value="ABC transporter involved in vitamin B12 uptake, BtuC"/>
    <property type="match status" value="1"/>
</dbReference>
<comment type="subcellular location">
    <subcellularLocation>
        <location evidence="6">Cell membrane</location>
        <topology evidence="6">Multi-pass membrane protein</topology>
    </subcellularLocation>
    <subcellularLocation>
        <location evidence="1">Membrane</location>
        <topology evidence="1">Multi-pass membrane protein</topology>
    </subcellularLocation>
</comment>
<dbReference type="InterPro" id="IPR037294">
    <property type="entry name" value="ABC_BtuC-like"/>
</dbReference>
<feature type="transmembrane region" description="Helical" evidence="8">
    <location>
        <begin position="143"/>
        <end position="163"/>
    </location>
</feature>
<evidence type="ECO:0000256" key="3">
    <source>
        <dbReference type="ARBA" id="ARBA00022692"/>
    </source>
</evidence>
<dbReference type="EMBL" id="AUBJ02000001">
    <property type="protein sequence ID" value="MCP2329917.1"/>
    <property type="molecule type" value="Genomic_DNA"/>
</dbReference>
<feature type="region of interest" description="Disordered" evidence="7">
    <location>
        <begin position="286"/>
        <end position="308"/>
    </location>
</feature>
<evidence type="ECO:0000256" key="6">
    <source>
        <dbReference type="RuleBase" id="RU003943"/>
    </source>
</evidence>
<evidence type="ECO:0000256" key="8">
    <source>
        <dbReference type="SAM" id="Phobius"/>
    </source>
</evidence>
<dbReference type="PANTHER" id="PTHR30477">
    <property type="entry name" value="ABC-TRANSPORTER METAL-BINDING PROTEIN"/>
    <property type="match status" value="1"/>
</dbReference>
<comment type="caution">
    <text evidence="9">The sequence shown here is derived from an EMBL/GenBank/DDBJ whole genome shotgun (WGS) entry which is preliminary data.</text>
</comment>
<gene>
    <name evidence="9" type="ORF">G443_000187</name>
</gene>
<keyword evidence="10" id="KW-1185">Reference proteome</keyword>
<feature type="transmembrane region" description="Helical" evidence="8">
    <location>
        <begin position="59"/>
        <end position="79"/>
    </location>
</feature>
<feature type="transmembrane region" description="Helical" evidence="8">
    <location>
        <begin position="6"/>
        <end position="28"/>
    </location>
</feature>
<evidence type="ECO:0000256" key="2">
    <source>
        <dbReference type="ARBA" id="ARBA00008034"/>
    </source>
</evidence>
<dbReference type="Proteomes" id="UP000791080">
    <property type="component" value="Unassembled WGS sequence"/>
</dbReference>
<dbReference type="Pfam" id="PF00950">
    <property type="entry name" value="ABC-3"/>
    <property type="match status" value="1"/>
</dbReference>
<name>A0ABT1JBP0_ACTCY</name>
<dbReference type="PANTHER" id="PTHR30477:SF0">
    <property type="entry name" value="METAL TRANSPORT SYSTEM MEMBRANE PROTEIN TM_0125-RELATED"/>
    <property type="match status" value="1"/>
</dbReference>
<evidence type="ECO:0000313" key="10">
    <source>
        <dbReference type="Proteomes" id="UP000791080"/>
    </source>
</evidence>
<keyword evidence="6" id="KW-0813">Transport</keyword>
<dbReference type="Gene3D" id="1.10.3470.10">
    <property type="entry name" value="ABC transporter involved in vitamin B12 uptake, BtuC"/>
    <property type="match status" value="1"/>
</dbReference>
<accession>A0ABT1JBP0</accession>
<evidence type="ECO:0000313" key="9">
    <source>
        <dbReference type="EMBL" id="MCP2329917.1"/>
    </source>
</evidence>
<organism evidence="9 10">
    <name type="scientific">Actinoalloteichus caeruleus DSM 43889</name>
    <dbReference type="NCBI Taxonomy" id="1120930"/>
    <lineage>
        <taxon>Bacteria</taxon>
        <taxon>Bacillati</taxon>
        <taxon>Actinomycetota</taxon>
        <taxon>Actinomycetes</taxon>
        <taxon>Pseudonocardiales</taxon>
        <taxon>Pseudonocardiaceae</taxon>
        <taxon>Actinoalloteichus</taxon>
        <taxon>Actinoalloteichus cyanogriseus</taxon>
    </lineage>
</organism>
<feature type="transmembrane region" description="Helical" evidence="8">
    <location>
        <begin position="256"/>
        <end position="275"/>
    </location>
</feature>
<evidence type="ECO:0000256" key="1">
    <source>
        <dbReference type="ARBA" id="ARBA00004141"/>
    </source>
</evidence>
<proteinExistence type="inferred from homology"/>
<comment type="similarity">
    <text evidence="2 6">Belongs to the ABC-3 integral membrane protein family.</text>
</comment>
<evidence type="ECO:0000256" key="4">
    <source>
        <dbReference type="ARBA" id="ARBA00022989"/>
    </source>
</evidence>
<reference evidence="9 10" key="1">
    <citation type="submission" date="2013-07" db="EMBL/GenBank/DDBJ databases">
        <authorList>
            <consortium name="DOE Joint Genome Institute"/>
            <person name="Reeve W."/>
            <person name="Huntemann M."/>
            <person name="Han J."/>
            <person name="Chen A."/>
            <person name="Kyrpides N."/>
            <person name="Mavromatis K."/>
            <person name="Markowitz V."/>
            <person name="Palaniappan K."/>
            <person name="Ivanova N."/>
            <person name="Schaumberg A."/>
            <person name="Pati A."/>
            <person name="Liolios K."/>
            <person name="Nordberg H.P."/>
            <person name="Cantor M.N."/>
            <person name="Hua S.X."/>
            <person name="Woyke T."/>
        </authorList>
    </citation>
    <scope>NUCLEOTIDE SEQUENCE [LARGE SCALE GENOMIC DNA]</scope>
    <source>
        <strain evidence="9 10">DSM 43889</strain>
    </source>
</reference>
<keyword evidence="5 8" id="KW-0472">Membrane</keyword>
<evidence type="ECO:0000256" key="7">
    <source>
        <dbReference type="SAM" id="MobiDB-lite"/>
    </source>
</evidence>
<keyword evidence="3 6" id="KW-0812">Transmembrane</keyword>
<sequence>MTSDDLVIVLTAGLLATSCGLLGTFLVLRGRALLPDAVSHAVLPGIVGVYLVTGGRDTIAMLLGATLFGVVCVLAFQALRRSGIVASDAAIALVFPALFSLGVLGVSQYTSGVHLDLDSTIYGELTFAPLRTLDLGGTQVPRSLLITGAAAVVVLAVVVLFWRPLVLTSFDPEFAEATGIRVRLVERGLLVLVAAVAVTAFESIGAILVVTFFVVPSATAQLVARRLDSMLGIAVAVGWVSALLGQRAAVRLDSSVAGSIGLAAVGLFVVALVFAPRRGLLWRRRGRVPRDSPTRRSGTSAGATARRG</sequence>
<protein>
    <submittedName>
        <fullName evidence="9">Manganese/zinc/iron transport system permease protein</fullName>
    </submittedName>
</protein>
<keyword evidence="4 8" id="KW-1133">Transmembrane helix</keyword>
<feature type="transmembrane region" description="Helical" evidence="8">
    <location>
        <begin position="91"/>
        <end position="110"/>
    </location>
</feature>